<protein>
    <submittedName>
        <fullName evidence="1">Uncharacterized protein</fullName>
    </submittedName>
</protein>
<name>A0A1A8RDZ7_9TELE</name>
<accession>A0A1A8RDZ7</accession>
<feature type="non-terminal residue" evidence="1">
    <location>
        <position position="1"/>
    </location>
</feature>
<sequence length="59" mass="7124">SQRDRRGLGPLKRKSILTFFLEFRQNSKIKSQNSVKKVRILFVSFFFWLKSSFIQSRNK</sequence>
<proteinExistence type="predicted"/>
<reference evidence="1" key="1">
    <citation type="submission" date="2016-05" db="EMBL/GenBank/DDBJ databases">
        <authorList>
            <person name="Lavstsen T."/>
            <person name="Jespersen J.S."/>
        </authorList>
    </citation>
    <scope>NUCLEOTIDE SEQUENCE</scope>
    <source>
        <tissue evidence="1">Brain</tissue>
    </source>
</reference>
<dbReference type="AlphaFoldDB" id="A0A1A8RDZ7"/>
<feature type="non-terminal residue" evidence="1">
    <location>
        <position position="59"/>
    </location>
</feature>
<dbReference type="EMBL" id="HAEI01008160">
    <property type="protein sequence ID" value="SBS04276.1"/>
    <property type="molecule type" value="Transcribed_RNA"/>
</dbReference>
<organism evidence="1">
    <name type="scientific">Nothobranchius rachovii</name>
    <name type="common">bluefin notho</name>
    <dbReference type="NCBI Taxonomy" id="451742"/>
    <lineage>
        <taxon>Eukaryota</taxon>
        <taxon>Metazoa</taxon>
        <taxon>Chordata</taxon>
        <taxon>Craniata</taxon>
        <taxon>Vertebrata</taxon>
        <taxon>Euteleostomi</taxon>
        <taxon>Actinopterygii</taxon>
        <taxon>Neopterygii</taxon>
        <taxon>Teleostei</taxon>
        <taxon>Neoteleostei</taxon>
        <taxon>Acanthomorphata</taxon>
        <taxon>Ovalentaria</taxon>
        <taxon>Atherinomorphae</taxon>
        <taxon>Cyprinodontiformes</taxon>
        <taxon>Nothobranchiidae</taxon>
        <taxon>Nothobranchius</taxon>
    </lineage>
</organism>
<gene>
    <name evidence="1" type="primary">PFMALIP_04844</name>
</gene>
<evidence type="ECO:0000313" key="1">
    <source>
        <dbReference type="EMBL" id="SBS04276.1"/>
    </source>
</evidence>
<reference evidence="1" key="2">
    <citation type="submission" date="2016-06" db="EMBL/GenBank/DDBJ databases">
        <title>The genome of a short-lived fish provides insights into sex chromosome evolution and the genetic control of aging.</title>
        <authorList>
            <person name="Reichwald K."/>
            <person name="Felder M."/>
            <person name="Petzold A."/>
            <person name="Koch P."/>
            <person name="Groth M."/>
            <person name="Platzer M."/>
        </authorList>
    </citation>
    <scope>NUCLEOTIDE SEQUENCE</scope>
    <source>
        <tissue evidence="1">Brain</tissue>
    </source>
</reference>
<dbReference type="EMBL" id="HAEH01008572">
    <property type="protein sequence ID" value="SBR84836.1"/>
    <property type="molecule type" value="Transcribed_RNA"/>
</dbReference>